<feature type="transmembrane region" description="Helical" evidence="12">
    <location>
        <begin position="712"/>
        <end position="731"/>
    </location>
</feature>
<dbReference type="SUPFAM" id="SSF53822">
    <property type="entry name" value="Periplasmic binding protein-like I"/>
    <property type="match status" value="1"/>
</dbReference>
<gene>
    <name evidence="16" type="primary">LOC106063140</name>
</gene>
<dbReference type="GO" id="GO:0038039">
    <property type="term" value="C:G protein-coupled receptor heterodimeric complex"/>
    <property type="evidence" value="ECO:0007669"/>
    <property type="project" value="TreeGrafter"/>
</dbReference>
<dbReference type="GO" id="GO:0004965">
    <property type="term" value="F:G protein-coupled GABA receptor activity"/>
    <property type="evidence" value="ECO:0007669"/>
    <property type="project" value="InterPro"/>
</dbReference>
<protein>
    <recommendedName>
        <fullName evidence="11">Gamma-aminobutyric acid type B receptor subunit 2</fullName>
    </recommendedName>
</protein>
<evidence type="ECO:0000256" key="4">
    <source>
        <dbReference type="ARBA" id="ARBA00022729"/>
    </source>
</evidence>
<evidence type="ECO:0000256" key="13">
    <source>
        <dbReference type="SAM" id="SignalP"/>
    </source>
</evidence>
<accession>A0A9W3B204</accession>
<dbReference type="RefSeq" id="XP_055893491.1">
    <property type="nucleotide sequence ID" value="XM_056037516.1"/>
</dbReference>
<dbReference type="InterPro" id="IPR017978">
    <property type="entry name" value="GPCR_3_C"/>
</dbReference>
<keyword evidence="3 12" id="KW-0812">Transmembrane</keyword>
<evidence type="ECO:0000313" key="15">
    <source>
        <dbReference type="Proteomes" id="UP001165740"/>
    </source>
</evidence>
<evidence type="ECO:0000256" key="7">
    <source>
        <dbReference type="ARBA" id="ARBA00023136"/>
    </source>
</evidence>
<dbReference type="PANTHER" id="PTHR10519">
    <property type="entry name" value="GABA-B RECEPTOR"/>
    <property type="match status" value="1"/>
</dbReference>
<evidence type="ECO:0000256" key="12">
    <source>
        <dbReference type="SAM" id="Phobius"/>
    </source>
</evidence>
<sequence>MGTPTIRIRQLLLLLLFYDAGRLSDAAESGGRKNKVLQVDKASEVHTSSNDTISTVESLFSPSQSWSITTSTSKFNSEQVTTNQRSATPILHTLLHPISSPEYRPLHRQPLPMHGNNESFTTVIKKAPTLETSALFKPSIQSEIRHFLFSRAADGAFQPQNLSVSDQLSASINASPFLANRSTPVQRIQTLLADSSLIEKRDSSTQDQNNVFPKSHIVNIPDVPHNVTFSDLNGSSLEDNNASVHTLYIGGLFELSSRDGPNGYSELDAALLAISHINDQNIIPGYKLNLLYNDSKCDAGYGTDAFFDLINRKSKKSSLVMMMGSACSEVTKTIAEIVPYWNLILVSYAETSPALREREKYRTFFSLAIGDSALNPARRMLVKYFKWDKVAALYEDHETLSLAFNDINKDFSAHDIIIKSSTSFKDVKVEVPGKLKEMMDLDVRILLAGFRESTARQVFCQAYRLGMYGPRYVWILVGLLKSYWWTEVLDTACTVQEIGTAVEGAFIIFSLNGLLDGGKSVANLTSSEFRDAYINANGSLPLSIFAASTYDTIWTMALTLRQATSEWSENGTAPLLHQLSYDVMADVKETFITTMENLEFPGVSGPVSFKGSGREGITAVYQIQAGNFTQVAIHQPGSNYLDFTCESCRKIYWKDDRVPKDEQTVVARPKTIDMFVFYTSSGLCVVGVVMAVCFLTYNLYHRKLKYIKLSSPILNNVAVIGCILVYLAVIIMGLDDRMLNEELFPIVCTVRAFLLAAGFSLAFGAMFAKTFRVHQIFIRAHHGLVKSKLIQDTHLLVIIGVLLAVDSTLVLVWVLVDPMSRLVSNTTTEVSEEDEDLIFQEQLTTCHSSHLQKWLGAFYAYKGLLLIFGVYMAWETRRVKIPALNDSKYIGLNVYNVVIMSVSVVVISNILSSQPTLAYAMESSFMFLSTTVTLCLLFVPKIYALVTSGGNPVIACTGILVDNSNTRRFVFDDRKEIYYRAEVQNRVYKRELVELDQKIARLERLLELPSEHYPSVMSEMMYRMQDSSADRRYTREWDRCSSISDGEGMTYDYTEKQDILTEMGFVSVTKPAAVTKKRSKAGELGRRGSSTLQKLTRSWSIGAGSRVRKKRQSLETPRSFVPFSSSESNFVHNSDFEVLDGRGGTNYPKGNTCSNALSYIYSADAAENCGLENSLMPKSHNAKQTFNSKNVFLKRGSSLKYNANHKESSFVGDDLDGRGRRMDYRWQGRLLNSKQAKLFAVHQLHIEMVEEDSNSNVEDTESLAGSSAGCVSPCYDVSIPVLGSEAGHLKLMPSSESSCREAITWQNASPLTTFSSSIGQSDTNHLLPCEHRKMGMENLRRLSAPSPLQHKPDLPLANNFTSSTSATTTAVPKNSSSLCLVSDFKKEKQDLSNSDICLNCRNLQAASAETSPYHSSEGNSSPPLSKASCSDSKELSSFSDLEDSIHSQYCNESYASSSAPTMPPVDITNQSHNIAAQIEIHPKVTSGKNAVCLPCTSGHFISSVSSSERPEVASGDPSIPHQDSRRLRIQQLQEDLVKIQKELHELTNNDCETYEL</sequence>
<evidence type="ECO:0000256" key="6">
    <source>
        <dbReference type="ARBA" id="ARBA00023040"/>
    </source>
</evidence>
<evidence type="ECO:0000256" key="3">
    <source>
        <dbReference type="ARBA" id="ARBA00022692"/>
    </source>
</evidence>
<keyword evidence="9" id="KW-0325">Glycoprotein</keyword>
<feature type="transmembrane region" description="Helical" evidence="12">
    <location>
        <begin position="894"/>
        <end position="911"/>
    </location>
</feature>
<reference evidence="16" key="1">
    <citation type="submission" date="2025-08" db="UniProtKB">
        <authorList>
            <consortium name="RefSeq"/>
        </authorList>
    </citation>
    <scope>IDENTIFICATION</scope>
</reference>
<dbReference type="Gene3D" id="3.40.50.2300">
    <property type="match status" value="2"/>
</dbReference>
<dbReference type="InterPro" id="IPR028082">
    <property type="entry name" value="Peripla_BP_I"/>
</dbReference>
<dbReference type="Pfam" id="PF01094">
    <property type="entry name" value="ANF_receptor"/>
    <property type="match status" value="1"/>
</dbReference>
<comment type="subcellular location">
    <subcellularLocation>
        <location evidence="1">Cell membrane</location>
        <topology evidence="1">Multi-pass membrane protein</topology>
    </subcellularLocation>
</comment>
<feature type="signal peptide" evidence="13">
    <location>
        <begin position="1"/>
        <end position="26"/>
    </location>
</feature>
<dbReference type="PROSITE" id="PS50259">
    <property type="entry name" value="G_PROTEIN_RECEP_F3_4"/>
    <property type="match status" value="1"/>
</dbReference>
<evidence type="ECO:0000256" key="5">
    <source>
        <dbReference type="ARBA" id="ARBA00022989"/>
    </source>
</evidence>
<evidence type="ECO:0000256" key="8">
    <source>
        <dbReference type="ARBA" id="ARBA00023170"/>
    </source>
</evidence>
<evidence type="ECO:0000256" key="1">
    <source>
        <dbReference type="ARBA" id="ARBA00004651"/>
    </source>
</evidence>
<dbReference type="Pfam" id="PF00003">
    <property type="entry name" value="7tm_3"/>
    <property type="match status" value="1"/>
</dbReference>
<dbReference type="InterPro" id="IPR002455">
    <property type="entry name" value="GPCR3_GABA-B"/>
</dbReference>
<feature type="domain" description="G-protein coupled receptors family 3 profile" evidence="14">
    <location>
        <begin position="683"/>
        <end position="946"/>
    </location>
</feature>
<dbReference type="FunFam" id="3.40.50.2300:FF:000063">
    <property type="entry name" value="Gamma-aminobutyric acid type B receptor subunit"/>
    <property type="match status" value="1"/>
</dbReference>
<organism evidence="15 16">
    <name type="scientific">Biomphalaria glabrata</name>
    <name type="common">Bloodfluke planorb</name>
    <name type="synonym">Freshwater snail</name>
    <dbReference type="NCBI Taxonomy" id="6526"/>
    <lineage>
        <taxon>Eukaryota</taxon>
        <taxon>Metazoa</taxon>
        <taxon>Spiralia</taxon>
        <taxon>Lophotrochozoa</taxon>
        <taxon>Mollusca</taxon>
        <taxon>Gastropoda</taxon>
        <taxon>Heterobranchia</taxon>
        <taxon>Euthyneura</taxon>
        <taxon>Panpulmonata</taxon>
        <taxon>Hygrophila</taxon>
        <taxon>Lymnaeoidea</taxon>
        <taxon>Planorbidae</taxon>
        <taxon>Biomphalaria</taxon>
    </lineage>
</organism>
<evidence type="ECO:0000259" key="14">
    <source>
        <dbReference type="PROSITE" id="PS50259"/>
    </source>
</evidence>
<dbReference type="PRINTS" id="PR01177">
    <property type="entry name" value="GABAB1RECPTR"/>
</dbReference>
<dbReference type="Proteomes" id="UP001165740">
    <property type="component" value="Chromosome 8"/>
</dbReference>
<feature type="chain" id="PRO_5040752145" description="Gamma-aminobutyric acid type B receptor subunit 2" evidence="13">
    <location>
        <begin position="27"/>
        <end position="1556"/>
    </location>
</feature>
<keyword evidence="5 12" id="KW-1133">Transmembrane helix</keyword>
<keyword evidence="8" id="KW-0675">Receptor</keyword>
<dbReference type="PRINTS" id="PR01176">
    <property type="entry name" value="GABABRECEPTR"/>
</dbReference>
<dbReference type="OrthoDB" id="411630at2759"/>
<keyword evidence="6" id="KW-0297">G-protein coupled receptor</keyword>
<dbReference type="CDD" id="cd06366">
    <property type="entry name" value="PBP1_GABAb_receptor"/>
    <property type="match status" value="1"/>
</dbReference>
<keyword evidence="7 12" id="KW-0472">Membrane</keyword>
<keyword evidence="4 13" id="KW-0732">Signal</keyword>
<feature type="transmembrane region" description="Helical" evidence="12">
    <location>
        <begin position="854"/>
        <end position="874"/>
    </location>
</feature>
<dbReference type="CDD" id="cd15047">
    <property type="entry name" value="7tmC_GABA-B-like"/>
    <property type="match status" value="1"/>
</dbReference>
<dbReference type="InterPro" id="IPR001828">
    <property type="entry name" value="ANF_lig-bd_rcpt"/>
</dbReference>
<name>A0A9W3B204_BIOGL</name>
<proteinExistence type="predicted"/>
<keyword evidence="10" id="KW-0807">Transducer</keyword>
<evidence type="ECO:0000256" key="2">
    <source>
        <dbReference type="ARBA" id="ARBA00022475"/>
    </source>
</evidence>
<dbReference type="GO" id="GO:0007214">
    <property type="term" value="P:gamma-aminobutyric acid signaling pathway"/>
    <property type="evidence" value="ECO:0007669"/>
    <property type="project" value="TreeGrafter"/>
</dbReference>
<keyword evidence="2" id="KW-1003">Cell membrane</keyword>
<evidence type="ECO:0000256" key="9">
    <source>
        <dbReference type="ARBA" id="ARBA00023180"/>
    </source>
</evidence>
<evidence type="ECO:0000256" key="10">
    <source>
        <dbReference type="ARBA" id="ARBA00023224"/>
    </source>
</evidence>
<evidence type="ECO:0000256" key="11">
    <source>
        <dbReference type="ARBA" id="ARBA00073785"/>
    </source>
</evidence>
<evidence type="ECO:0000313" key="16">
    <source>
        <dbReference type="RefSeq" id="XP_055893491.1"/>
    </source>
</evidence>
<keyword evidence="15" id="KW-1185">Reference proteome</keyword>
<dbReference type="PANTHER" id="PTHR10519:SF46">
    <property type="entry name" value="METABOTROPIC GABA-B RECEPTOR SUBTYPE 3, ISOFORM A"/>
    <property type="match status" value="1"/>
</dbReference>
<feature type="transmembrane region" description="Helical" evidence="12">
    <location>
        <begin position="795"/>
        <end position="816"/>
    </location>
</feature>
<dbReference type="GeneID" id="106063140"/>
<feature type="transmembrane region" description="Helical" evidence="12">
    <location>
        <begin position="675"/>
        <end position="700"/>
    </location>
</feature>
<feature type="transmembrane region" description="Helical" evidence="12">
    <location>
        <begin position="743"/>
        <end position="768"/>
    </location>
</feature>